<dbReference type="RefSeq" id="WP_244562986.1">
    <property type="nucleotide sequence ID" value="NZ_LT840184.1"/>
</dbReference>
<keyword evidence="3" id="KW-1185">Reference proteome</keyword>
<feature type="domain" description="YbaK/aminoacyl-tRNA synthetase-associated" evidence="1">
    <location>
        <begin position="35"/>
        <end position="154"/>
    </location>
</feature>
<accession>A0A1X7H101</accession>
<evidence type="ECO:0000259" key="1">
    <source>
        <dbReference type="Pfam" id="PF04073"/>
    </source>
</evidence>
<dbReference type="EMBL" id="LT840184">
    <property type="protein sequence ID" value="SMF77420.1"/>
    <property type="molecule type" value="Genomic_DNA"/>
</dbReference>
<dbReference type="PANTHER" id="PTHR30411">
    <property type="entry name" value="CYTOPLASMIC PROTEIN"/>
    <property type="match status" value="1"/>
</dbReference>
<sequence length="164" mass="17662">MKGATLYGTLKRKAQRVQNILGDMGYSNQVVELPESTRTAEEAAAAIGCEVAQIAKSIIFRLANSSKPLLVVASGVNRVNEKKFSTLLQEKLKKADADFVREQTGFVIGGVAPIGHVREIMTFIDEGLFQYGTVWAAAGHPKAVFECSPDELVAFTGGQVMSIT</sequence>
<dbReference type="PANTHER" id="PTHR30411:SF1">
    <property type="entry name" value="CYTOPLASMIC PROTEIN"/>
    <property type="match status" value="1"/>
</dbReference>
<dbReference type="GO" id="GO:0002161">
    <property type="term" value="F:aminoacyl-tRNA deacylase activity"/>
    <property type="evidence" value="ECO:0007669"/>
    <property type="project" value="InterPro"/>
</dbReference>
<proteinExistence type="predicted"/>
<dbReference type="Pfam" id="PF04073">
    <property type="entry name" value="tRNA_edit"/>
    <property type="match status" value="1"/>
</dbReference>
<protein>
    <submittedName>
        <fullName evidence="2">Cys-tRNA(Pro) deacylase, prolyl-tRNA editing enzyme YbaK/EbsC</fullName>
    </submittedName>
</protein>
<evidence type="ECO:0000313" key="3">
    <source>
        <dbReference type="Proteomes" id="UP000192940"/>
    </source>
</evidence>
<name>A0A1X7H101_9BACL</name>
<dbReference type="InterPro" id="IPR007214">
    <property type="entry name" value="YbaK/aa-tRNA-synth-assoc-dom"/>
</dbReference>
<dbReference type="Proteomes" id="UP000192940">
    <property type="component" value="Chromosome I"/>
</dbReference>
<dbReference type="CDD" id="cd04333">
    <property type="entry name" value="ProX_deacylase"/>
    <property type="match status" value="1"/>
</dbReference>
<evidence type="ECO:0000313" key="2">
    <source>
        <dbReference type="EMBL" id="SMF77420.1"/>
    </source>
</evidence>
<gene>
    <name evidence="2" type="ORF">SAMN05661091_1441</name>
</gene>
<dbReference type="SUPFAM" id="SSF55826">
    <property type="entry name" value="YbaK/ProRS associated domain"/>
    <property type="match status" value="1"/>
</dbReference>
<dbReference type="STRING" id="1313296.SAMN05661091_1441"/>
<organism evidence="2 3">
    <name type="scientific">Paenibacillus uliginis N3/975</name>
    <dbReference type="NCBI Taxonomy" id="1313296"/>
    <lineage>
        <taxon>Bacteria</taxon>
        <taxon>Bacillati</taxon>
        <taxon>Bacillota</taxon>
        <taxon>Bacilli</taxon>
        <taxon>Bacillales</taxon>
        <taxon>Paenibacillaceae</taxon>
        <taxon>Paenibacillus</taxon>
    </lineage>
</organism>
<dbReference type="AlphaFoldDB" id="A0A1X7H101"/>
<dbReference type="InterPro" id="IPR036754">
    <property type="entry name" value="YbaK/aa-tRNA-synt-asso_dom_sf"/>
</dbReference>
<dbReference type="Gene3D" id="3.90.960.10">
    <property type="entry name" value="YbaK/aminoacyl-tRNA synthetase-associated domain"/>
    <property type="match status" value="1"/>
</dbReference>
<reference evidence="2 3" key="1">
    <citation type="submission" date="2017-04" db="EMBL/GenBank/DDBJ databases">
        <authorList>
            <person name="Afonso C.L."/>
            <person name="Miller P.J."/>
            <person name="Scott M.A."/>
            <person name="Spackman E."/>
            <person name="Goraichik I."/>
            <person name="Dimitrov K.M."/>
            <person name="Suarez D.L."/>
            <person name="Swayne D.E."/>
        </authorList>
    </citation>
    <scope>NUCLEOTIDE SEQUENCE [LARGE SCALE GENOMIC DNA]</scope>
    <source>
        <strain evidence="2 3">N3/975</strain>
    </source>
</reference>